<proteinExistence type="predicted"/>
<keyword evidence="3" id="KW-1185">Reference proteome</keyword>
<evidence type="ECO:0000259" key="1">
    <source>
        <dbReference type="Pfam" id="PF15057"/>
    </source>
</evidence>
<dbReference type="CDD" id="cd04508">
    <property type="entry name" value="Tudor_SF"/>
    <property type="match status" value="1"/>
</dbReference>
<name>A0A8D0ECA0_SALMN</name>
<evidence type="ECO:0000313" key="3">
    <source>
        <dbReference type="Proteomes" id="UP000694421"/>
    </source>
</evidence>
<dbReference type="OMA" id="REEHCIR"/>
<dbReference type="PANTHER" id="PTHR46785:SF1">
    <property type="entry name" value="VON WILLEBRAND FACTOR A DOMAIN-CONTAINING PROTEIN 3B"/>
    <property type="match status" value="1"/>
</dbReference>
<dbReference type="AlphaFoldDB" id="A0A8D0ECA0"/>
<feature type="domain" description="DUF4537" evidence="1">
    <location>
        <begin position="136"/>
        <end position="262"/>
    </location>
</feature>
<dbReference type="InterPro" id="IPR032770">
    <property type="entry name" value="DUF4537"/>
</dbReference>
<reference evidence="2" key="1">
    <citation type="submission" date="2025-08" db="UniProtKB">
        <authorList>
            <consortium name="Ensembl"/>
        </authorList>
    </citation>
    <scope>IDENTIFICATION</scope>
</reference>
<dbReference type="Pfam" id="PF15057">
    <property type="entry name" value="DUF4537"/>
    <property type="match status" value="1"/>
</dbReference>
<dbReference type="PANTHER" id="PTHR46785">
    <property type="entry name" value="VON WILLEBRAND FACTOR A DOMAIN-CONTAINING PROTEIN 3B"/>
    <property type="match status" value="1"/>
</dbReference>
<reference evidence="2" key="2">
    <citation type="submission" date="2025-09" db="UniProtKB">
        <authorList>
            <consortium name="Ensembl"/>
        </authorList>
    </citation>
    <scope>IDENTIFICATION</scope>
</reference>
<accession>A0A8D0ECA0</accession>
<dbReference type="GeneTree" id="ENSGT00940000157237"/>
<dbReference type="Proteomes" id="UP000694421">
    <property type="component" value="Unplaced"/>
</dbReference>
<sequence>MLQVLPFAHVSNDKKFVTLINPQAVDLDAYKKKLQEAIKIYERRLDQLIWRALPEEEKEKFEQDQPVSYVERKESLLSALENADWPVPYEDVMLLEDEILTGLTYMQQATELQQKCLSKLQTKKQQKGKVIDALKGRKVVARSESTGFYYPGVVIRSITPFYALVNFANGQTEVVPLKFVIPVGGAMPCPSLQVGDYVFARIRKQGGEEYYVPGVIIATPQNTGSDDKLYTVLKYNSKKEHCIRNGLIKISRKRYSCSCCYINMTRMMDYFV</sequence>
<organism evidence="2 3">
    <name type="scientific">Salvator merianae</name>
    <name type="common">Argentine black and white tegu</name>
    <name type="synonym">Tupinambis merianae</name>
    <dbReference type="NCBI Taxonomy" id="96440"/>
    <lineage>
        <taxon>Eukaryota</taxon>
        <taxon>Metazoa</taxon>
        <taxon>Chordata</taxon>
        <taxon>Craniata</taxon>
        <taxon>Vertebrata</taxon>
        <taxon>Euteleostomi</taxon>
        <taxon>Lepidosauria</taxon>
        <taxon>Squamata</taxon>
        <taxon>Bifurcata</taxon>
        <taxon>Unidentata</taxon>
        <taxon>Episquamata</taxon>
        <taxon>Laterata</taxon>
        <taxon>Teiioidea</taxon>
        <taxon>Teiidae</taxon>
        <taxon>Salvator</taxon>
    </lineage>
</organism>
<evidence type="ECO:0000313" key="2">
    <source>
        <dbReference type="Ensembl" id="ENSSMRP00000028760.1"/>
    </source>
</evidence>
<protein>
    <recommendedName>
        <fullName evidence="1">DUF4537 domain-containing protein</fullName>
    </recommendedName>
</protein>
<dbReference type="Ensembl" id="ENSSMRT00000033532.1">
    <property type="protein sequence ID" value="ENSSMRP00000028760.1"/>
    <property type="gene ID" value="ENSSMRG00000022110.1"/>
</dbReference>